<dbReference type="STRING" id="877500.GCA_000935065_02052"/>
<dbReference type="Gene3D" id="3.40.50.1980">
    <property type="entry name" value="Nitrogenase molybdenum iron protein domain"/>
    <property type="match status" value="2"/>
</dbReference>
<dbReference type="Proteomes" id="UP000290191">
    <property type="component" value="Unassembled WGS sequence"/>
</dbReference>
<dbReference type="Gene3D" id="1.20.58.2180">
    <property type="match status" value="1"/>
</dbReference>
<organism evidence="2 3">
    <name type="scientific">Halarcobacter anaerophilus</name>
    <dbReference type="NCBI Taxonomy" id="877500"/>
    <lineage>
        <taxon>Bacteria</taxon>
        <taxon>Pseudomonadati</taxon>
        <taxon>Campylobacterota</taxon>
        <taxon>Epsilonproteobacteria</taxon>
        <taxon>Campylobacterales</taxon>
        <taxon>Arcobacteraceae</taxon>
        <taxon>Halarcobacter</taxon>
    </lineage>
</organism>
<protein>
    <submittedName>
        <fullName evidence="2">ABC transporter substrate-binding protein</fullName>
    </submittedName>
</protein>
<dbReference type="OrthoDB" id="9775594at2"/>
<sequence length="353" mass="41280">MNFLKEEKMKNKFLFFILFSFICLTQLSSKTITDMSNNKIVVPDKIERVFGSAPPTTFLISLYKPDLLVGLNFPSFNMNNFGDSYYLGEKFMNLKSLGGWQGSQKGASVEMLLKLKTQIILGWNNDFLLKKMNKSLNNINIPTVMVNGDDLEKMPETFEFLGNLFDMPKRGEELATYAQNSLEYISNMTKNIEKGKEVTFYYAEGQNGLTSDCTYSFHTTQFRYIHAKNIYECQQKDIMGMESINFESILKADPDVIIVQSPKFYTNIFKNPKWKMLKAVKAKKVYLVPRIPFNWIDRPPSFMRLLGIHWLSSVMYPQYYKKDINEEIKTFYKIFFKVDLDEEKLKEIKKRAF</sequence>
<comment type="caution">
    <text evidence="2">The sequence shown here is derived from an EMBL/GenBank/DDBJ whole genome shotgun (WGS) entry which is preliminary data.</text>
</comment>
<dbReference type="InterPro" id="IPR050902">
    <property type="entry name" value="ABC_Transporter_SBP"/>
</dbReference>
<gene>
    <name evidence="2" type="ORF">CRV06_09310</name>
</gene>
<dbReference type="Pfam" id="PF01497">
    <property type="entry name" value="Peripla_BP_2"/>
    <property type="match status" value="1"/>
</dbReference>
<evidence type="ECO:0000313" key="2">
    <source>
        <dbReference type="EMBL" id="RXJ62655.1"/>
    </source>
</evidence>
<dbReference type="EMBL" id="PDKO01000007">
    <property type="protein sequence ID" value="RXJ62655.1"/>
    <property type="molecule type" value="Genomic_DNA"/>
</dbReference>
<reference evidence="2 3" key="1">
    <citation type="submission" date="2017-10" db="EMBL/GenBank/DDBJ databases">
        <title>Genomics of the genus Arcobacter.</title>
        <authorList>
            <person name="Perez-Cataluna A."/>
            <person name="Figueras M.J."/>
        </authorList>
    </citation>
    <scope>NUCLEOTIDE SEQUENCE [LARGE SCALE GENOMIC DNA]</scope>
    <source>
        <strain evidence="2 3">DSM 24636</strain>
    </source>
</reference>
<dbReference type="PROSITE" id="PS50983">
    <property type="entry name" value="FE_B12_PBP"/>
    <property type="match status" value="1"/>
</dbReference>
<evidence type="ECO:0000259" key="1">
    <source>
        <dbReference type="PROSITE" id="PS50983"/>
    </source>
</evidence>
<dbReference type="AlphaFoldDB" id="A0A4Q0XZR7"/>
<dbReference type="GO" id="GO:0071281">
    <property type="term" value="P:cellular response to iron ion"/>
    <property type="evidence" value="ECO:0007669"/>
    <property type="project" value="TreeGrafter"/>
</dbReference>
<keyword evidence="3" id="KW-1185">Reference proteome</keyword>
<dbReference type="InterPro" id="IPR002491">
    <property type="entry name" value="ABC_transptr_periplasmic_BD"/>
</dbReference>
<name>A0A4Q0XZR7_9BACT</name>
<accession>A0A4Q0XZR7</accession>
<dbReference type="PANTHER" id="PTHR30535">
    <property type="entry name" value="VITAMIN B12-BINDING PROTEIN"/>
    <property type="match status" value="1"/>
</dbReference>
<evidence type="ECO:0000313" key="3">
    <source>
        <dbReference type="Proteomes" id="UP000290191"/>
    </source>
</evidence>
<feature type="domain" description="Fe/B12 periplasmic-binding" evidence="1">
    <location>
        <begin position="47"/>
        <end position="319"/>
    </location>
</feature>
<proteinExistence type="predicted"/>
<dbReference type="PANTHER" id="PTHR30535:SF34">
    <property type="entry name" value="MOLYBDATE-BINDING PROTEIN MOLA"/>
    <property type="match status" value="1"/>
</dbReference>
<dbReference type="SUPFAM" id="SSF53807">
    <property type="entry name" value="Helical backbone' metal receptor"/>
    <property type="match status" value="1"/>
</dbReference>